<accession>A0A9J5X312</accession>
<evidence type="ECO:0000313" key="4">
    <source>
        <dbReference type="Proteomes" id="UP000824120"/>
    </source>
</evidence>
<evidence type="ECO:0000259" key="2">
    <source>
        <dbReference type="Pfam" id="PF20167"/>
    </source>
</evidence>
<evidence type="ECO:0000313" key="3">
    <source>
        <dbReference type="EMBL" id="KAG5582515.1"/>
    </source>
</evidence>
<feature type="compositionally biased region" description="Basic residues" evidence="1">
    <location>
        <begin position="78"/>
        <end position="88"/>
    </location>
</feature>
<feature type="domain" description="Putative plant transposon protein" evidence="2">
    <location>
        <begin position="134"/>
        <end position="304"/>
    </location>
</feature>
<keyword evidence="4" id="KW-1185">Reference proteome</keyword>
<organism evidence="3 4">
    <name type="scientific">Solanum commersonii</name>
    <name type="common">Commerson's wild potato</name>
    <name type="synonym">Commerson's nightshade</name>
    <dbReference type="NCBI Taxonomy" id="4109"/>
    <lineage>
        <taxon>Eukaryota</taxon>
        <taxon>Viridiplantae</taxon>
        <taxon>Streptophyta</taxon>
        <taxon>Embryophyta</taxon>
        <taxon>Tracheophyta</taxon>
        <taxon>Spermatophyta</taxon>
        <taxon>Magnoliopsida</taxon>
        <taxon>eudicotyledons</taxon>
        <taxon>Gunneridae</taxon>
        <taxon>Pentapetalae</taxon>
        <taxon>asterids</taxon>
        <taxon>lamiids</taxon>
        <taxon>Solanales</taxon>
        <taxon>Solanaceae</taxon>
        <taxon>Solanoideae</taxon>
        <taxon>Solaneae</taxon>
        <taxon>Solanum</taxon>
    </lineage>
</organism>
<sequence length="343" mass="38614">MRRRKAGKMEIDIPIEGVVVVQNEHSENDTELDDIPLAKIQRRKEEPEKAKGKGKSGDLFVQGVDAAKRGKAKETLKKKGPGTTRKRNGKEDTKQDIVNNLCVQKVLGARVFDPTIIKKLGMNLLADLVEIQSWTHLIMTKSPIMHEDQVREFYYNLEFNDDGSIHTLVADKRIHLNDELLGEILEVPREGIKSVACKLCTKHFSNECSKLPDMHHACIKKKLIKGEYQLLFEFVNNVVLPRSEKRTIATSADLFLMESLCKFDPLNLPALMLENMHKTVVEHKGKHDMGYGYFLTKVFDHLKVSVGTGTVGTVKKSISLSTLVECEHRGSIRTTEQNVSVGG</sequence>
<protein>
    <recommendedName>
        <fullName evidence="2">Putative plant transposon protein domain-containing protein</fullName>
    </recommendedName>
</protein>
<evidence type="ECO:0000256" key="1">
    <source>
        <dbReference type="SAM" id="MobiDB-lite"/>
    </source>
</evidence>
<dbReference type="Proteomes" id="UP000824120">
    <property type="component" value="Chromosome 10"/>
</dbReference>
<dbReference type="AlphaFoldDB" id="A0A9J5X312"/>
<reference evidence="3 4" key="1">
    <citation type="submission" date="2020-09" db="EMBL/GenBank/DDBJ databases">
        <title>De no assembly of potato wild relative species, Solanum commersonii.</title>
        <authorList>
            <person name="Cho K."/>
        </authorList>
    </citation>
    <scope>NUCLEOTIDE SEQUENCE [LARGE SCALE GENOMIC DNA]</scope>
    <source>
        <strain evidence="3">LZ3.2</strain>
        <tissue evidence="3">Leaf</tissue>
    </source>
</reference>
<dbReference type="Pfam" id="PF20167">
    <property type="entry name" value="Transposase_32"/>
    <property type="match status" value="1"/>
</dbReference>
<dbReference type="OrthoDB" id="1303972at2759"/>
<proteinExistence type="predicted"/>
<feature type="region of interest" description="Disordered" evidence="1">
    <location>
        <begin position="70"/>
        <end position="92"/>
    </location>
</feature>
<gene>
    <name evidence="3" type="ORF">H5410_053142</name>
</gene>
<feature type="region of interest" description="Disordered" evidence="1">
    <location>
        <begin position="24"/>
        <end position="57"/>
    </location>
</feature>
<dbReference type="EMBL" id="JACXVP010000010">
    <property type="protein sequence ID" value="KAG5582515.1"/>
    <property type="molecule type" value="Genomic_DNA"/>
</dbReference>
<name>A0A9J5X312_SOLCO</name>
<comment type="caution">
    <text evidence="3">The sequence shown here is derived from an EMBL/GenBank/DDBJ whole genome shotgun (WGS) entry which is preliminary data.</text>
</comment>
<dbReference type="InterPro" id="IPR046796">
    <property type="entry name" value="Transposase_32_dom"/>
</dbReference>